<evidence type="ECO:0000313" key="2">
    <source>
        <dbReference type="Proteomes" id="UP001732700"/>
    </source>
</evidence>
<keyword evidence="2" id="KW-1185">Reference proteome</keyword>
<protein>
    <submittedName>
        <fullName evidence="1">Uncharacterized protein</fullName>
    </submittedName>
</protein>
<organism evidence="1 2">
    <name type="scientific">Avena sativa</name>
    <name type="common">Oat</name>
    <dbReference type="NCBI Taxonomy" id="4498"/>
    <lineage>
        <taxon>Eukaryota</taxon>
        <taxon>Viridiplantae</taxon>
        <taxon>Streptophyta</taxon>
        <taxon>Embryophyta</taxon>
        <taxon>Tracheophyta</taxon>
        <taxon>Spermatophyta</taxon>
        <taxon>Magnoliopsida</taxon>
        <taxon>Liliopsida</taxon>
        <taxon>Poales</taxon>
        <taxon>Poaceae</taxon>
        <taxon>BOP clade</taxon>
        <taxon>Pooideae</taxon>
        <taxon>Poodae</taxon>
        <taxon>Poeae</taxon>
        <taxon>Poeae Chloroplast Group 1 (Aveneae type)</taxon>
        <taxon>Aveninae</taxon>
        <taxon>Avena</taxon>
    </lineage>
</organism>
<accession>A0ACD5WI71</accession>
<evidence type="ECO:0000313" key="1">
    <source>
        <dbReference type="EnsemblPlants" id="AVESA.00010b.r2.4AG0636190.1.CDS.1"/>
    </source>
</evidence>
<dbReference type="EnsemblPlants" id="AVESA.00010b.r2.4AG0636190.1">
    <property type="protein sequence ID" value="AVESA.00010b.r2.4AG0636190.1.CDS.1"/>
    <property type="gene ID" value="AVESA.00010b.r2.4AG0636190"/>
</dbReference>
<reference evidence="1" key="2">
    <citation type="submission" date="2025-09" db="UniProtKB">
        <authorList>
            <consortium name="EnsemblPlants"/>
        </authorList>
    </citation>
    <scope>IDENTIFICATION</scope>
</reference>
<proteinExistence type="predicted"/>
<name>A0ACD5WI71_AVESA</name>
<reference evidence="1" key="1">
    <citation type="submission" date="2021-05" db="EMBL/GenBank/DDBJ databases">
        <authorList>
            <person name="Scholz U."/>
            <person name="Mascher M."/>
            <person name="Fiebig A."/>
        </authorList>
    </citation>
    <scope>NUCLEOTIDE SEQUENCE [LARGE SCALE GENOMIC DNA]</scope>
</reference>
<sequence>MFDCCEQKGFSRKWMVWLKNAVTEGTLSVNINDELGPHFGSFKGAKQDDPFSPFLFNLIGENLAKMVKNAQSRGLFTGMSENLVTEGFAIPQYADYTILFIKDDP</sequence>
<dbReference type="Proteomes" id="UP001732700">
    <property type="component" value="Chromosome 4A"/>
</dbReference>